<name>A0A392PU42_9FABA</name>
<sequence>VVNKKAVVDKKRRRDGEVRHDGVMVCGEEWRKEITIVPDGEWRQEEDVVNEDGTT</sequence>
<reference evidence="1 2" key="1">
    <citation type="journal article" date="2018" name="Front. Plant Sci.">
        <title>Red Clover (Trifolium pratense) and Zigzag Clover (T. medium) - A Picture of Genomic Similarities and Differences.</title>
        <authorList>
            <person name="Dluhosova J."/>
            <person name="Istvanek J."/>
            <person name="Nedelnik J."/>
            <person name="Repkova J."/>
        </authorList>
    </citation>
    <scope>NUCLEOTIDE SEQUENCE [LARGE SCALE GENOMIC DNA]</scope>
    <source>
        <strain evidence="2">cv. 10/8</strain>
        <tissue evidence="1">Leaf</tissue>
    </source>
</reference>
<evidence type="ECO:0000313" key="1">
    <source>
        <dbReference type="EMBL" id="MCI14970.1"/>
    </source>
</evidence>
<keyword evidence="2" id="KW-1185">Reference proteome</keyword>
<accession>A0A392PU42</accession>
<proteinExistence type="predicted"/>
<dbReference type="EMBL" id="LXQA010094521">
    <property type="protein sequence ID" value="MCI14970.1"/>
    <property type="molecule type" value="Genomic_DNA"/>
</dbReference>
<organism evidence="1 2">
    <name type="scientific">Trifolium medium</name>
    <dbReference type="NCBI Taxonomy" id="97028"/>
    <lineage>
        <taxon>Eukaryota</taxon>
        <taxon>Viridiplantae</taxon>
        <taxon>Streptophyta</taxon>
        <taxon>Embryophyta</taxon>
        <taxon>Tracheophyta</taxon>
        <taxon>Spermatophyta</taxon>
        <taxon>Magnoliopsida</taxon>
        <taxon>eudicotyledons</taxon>
        <taxon>Gunneridae</taxon>
        <taxon>Pentapetalae</taxon>
        <taxon>rosids</taxon>
        <taxon>fabids</taxon>
        <taxon>Fabales</taxon>
        <taxon>Fabaceae</taxon>
        <taxon>Papilionoideae</taxon>
        <taxon>50 kb inversion clade</taxon>
        <taxon>NPAAA clade</taxon>
        <taxon>Hologalegina</taxon>
        <taxon>IRL clade</taxon>
        <taxon>Trifolieae</taxon>
        <taxon>Trifolium</taxon>
    </lineage>
</organism>
<comment type="caution">
    <text evidence="1">The sequence shown here is derived from an EMBL/GenBank/DDBJ whole genome shotgun (WGS) entry which is preliminary data.</text>
</comment>
<protein>
    <submittedName>
        <fullName evidence="1">Uncharacterized protein</fullName>
    </submittedName>
</protein>
<feature type="non-terminal residue" evidence="1">
    <location>
        <position position="1"/>
    </location>
</feature>
<dbReference type="AlphaFoldDB" id="A0A392PU42"/>
<evidence type="ECO:0000313" key="2">
    <source>
        <dbReference type="Proteomes" id="UP000265520"/>
    </source>
</evidence>
<dbReference type="Proteomes" id="UP000265520">
    <property type="component" value="Unassembled WGS sequence"/>
</dbReference>